<keyword evidence="2" id="KW-1185">Reference proteome</keyword>
<evidence type="ECO:0000313" key="2">
    <source>
        <dbReference type="Proteomes" id="UP000768646"/>
    </source>
</evidence>
<gene>
    <name evidence="1" type="ORF">PORY_001354</name>
</gene>
<reference evidence="1 2" key="1">
    <citation type="journal article" date="2021" name="Commun. Biol.">
        <title>Genomic insights into the host specific adaptation of the Pneumocystis genus.</title>
        <authorList>
            <person name="Cisse O.H."/>
            <person name="Ma L."/>
            <person name="Dekker J.P."/>
            <person name="Khil P.P."/>
            <person name="Youn J.-H."/>
            <person name="Brenchley J.M."/>
            <person name="Blair R."/>
            <person name="Pahar B."/>
            <person name="Chabe M."/>
            <person name="Van Rompay K.K.A."/>
            <person name="Keesler R."/>
            <person name="Sukura A."/>
            <person name="Hirsch V."/>
            <person name="Kutty G."/>
            <person name="Liu Y."/>
            <person name="Peng L."/>
            <person name="Chen J."/>
            <person name="Song J."/>
            <person name="Weissenbacher-Lang C."/>
            <person name="Xu J."/>
            <person name="Upham N.S."/>
            <person name="Stajich J.E."/>
            <person name="Cuomo C.A."/>
            <person name="Cushion M.T."/>
            <person name="Kovacs J.A."/>
        </authorList>
    </citation>
    <scope>NUCLEOTIDE SEQUENCE [LARGE SCALE GENOMIC DNA]</scope>
    <source>
        <strain evidence="1 2">RABM</strain>
    </source>
</reference>
<dbReference type="EMBL" id="JABTEG010000004">
    <property type="protein sequence ID" value="KAG4305184.1"/>
    <property type="molecule type" value="Genomic_DNA"/>
</dbReference>
<comment type="caution">
    <text evidence="1">The sequence shown here is derived from an EMBL/GenBank/DDBJ whole genome shotgun (WGS) entry which is preliminary data.</text>
</comment>
<proteinExistence type="predicted"/>
<dbReference type="Proteomes" id="UP000768646">
    <property type="component" value="Unassembled WGS sequence"/>
</dbReference>
<sequence length="1203" mass="139894">MVHKDEIDEIDSSNFQKEQNNLEQLSNFNEVIPDVEITDDELKKCTINDQKFETNHENSHIDDEIDFSDLEAKYHLSFEQDFRSLIIVDGIPQVPQEKREALLKVLERLFSSVGKIKDGGIFMPMEDRNGTSFSKGYLFMEYETPNQANAAVKTFNGKKLDKAHTFLVNKFTDVETALAFDEEYKEISEEKICENRNLQSWLTDPKARDQWVMYKGDNVGVYWNQKSEPPEPIINRINWTETYVQWSPLGTYLASFHRPGIQLWGGESWEKIARFPHPSVKLIDFSPCEKYLITWSNEPIPSYPEGHPGRLTFEPEDEGKCIIIWDIKTGALLKSFTTPSSSADADEPLRKITWPIYKWSSDDCYFAKVVPGQQISVYEAPSMTLVGKKSIKIDGVVDFEWSPSKLEDEKKNQEHLLCYWTPEINNQPARTGLLSIPSKKTVRTKNLFNVSDCKLHWQSSGELLCVKVDRHTKTKKSTFTNLEIFRIHEKNIPVEVIEIKDVVINFAWEPSGDRFALITTNDPNFGQGPLINTKNSLSFYCTEKSKGSSGNFKLLRTFDKKTCNGLYWAPHGRFILVATLGNATSFDLEFWDLNYEGEKKDIDKDLNANLQLIGTAEHYGVTDIEWDPSGRYVVTSASAWRHRMENGYCLWDFKGSLLREEHIEGFKQLLWRPRPPTLLSKEQQKKIRKNLREYSRGFEEEDIQEQSTANKELIAHRKRLLEEWNAWRSKVVANLEKEKRKHKIITNTKEEKEEKYIEKIIEIFILPDFRLQLFMKYHNFYIDNPPNFKELSETYTSLKPFIDDQFRINFKNPSALREVTKCLLKKDFKIDVLLHEKRLCPPVPNRFAYILWIQELIDFINYNQEKEQKIYALDIGTGSVCIYPLIGCSQRSNWFFYATDIDKLSLELAQENVKRNGLDNRIKVIDSTDYSTLIPLDELNISNLDFCMCNPPFYSSKEEMIMLSQRKSKEPFSSCTGSLTEMVTHGGETTFVEKMIEESCILKERICWYTSMLGKLLSVIKIVGLLKEKKINNYVVSELPVGGNTRRWIVGWSFMDIRAPNHYARPLAKSLIHLSSSLTMIIIKLNTTIESLKQKIIYIMNKFNINFTWNREYVGEGETPGNIWSRHARRQHSKKITKNLLHTIFKFRLEISISKTNAKQITSLKVMWIRGIDKIVFESFCSMLRRELRTLNTNSNIISGNTI</sequence>
<accession>A0ACB7CBS0</accession>
<protein>
    <submittedName>
        <fullName evidence="1">Uncharacterized protein</fullName>
    </submittedName>
</protein>
<name>A0ACB7CBS0_9ASCO</name>
<organism evidence="1 2">
    <name type="scientific">Pneumocystis oryctolagi</name>
    <dbReference type="NCBI Taxonomy" id="42067"/>
    <lineage>
        <taxon>Eukaryota</taxon>
        <taxon>Fungi</taxon>
        <taxon>Dikarya</taxon>
        <taxon>Ascomycota</taxon>
        <taxon>Taphrinomycotina</taxon>
        <taxon>Pneumocystomycetes</taxon>
        <taxon>Pneumocystaceae</taxon>
        <taxon>Pneumocystis</taxon>
    </lineage>
</organism>
<evidence type="ECO:0000313" key="1">
    <source>
        <dbReference type="EMBL" id="KAG4305184.1"/>
    </source>
</evidence>